<evidence type="ECO:0000313" key="2">
    <source>
        <dbReference type="Proteomes" id="UP000076881"/>
    </source>
</evidence>
<protein>
    <recommendedName>
        <fullName evidence="3">Methyltransferase domain-containing protein</fullName>
    </recommendedName>
</protein>
<dbReference type="STRING" id="1081108.A0A162JY42"/>
<comment type="caution">
    <text evidence="1">The sequence shown here is derived from an EMBL/GenBank/DDBJ whole genome shotgun (WGS) entry which is preliminary data.</text>
</comment>
<dbReference type="InterPro" id="IPR029063">
    <property type="entry name" value="SAM-dependent_MTases_sf"/>
</dbReference>
<dbReference type="SUPFAM" id="SSF53335">
    <property type="entry name" value="S-adenosyl-L-methionine-dependent methyltransferases"/>
    <property type="match status" value="1"/>
</dbReference>
<dbReference type="Gene3D" id="3.40.50.150">
    <property type="entry name" value="Vaccinia Virus protein VP39"/>
    <property type="match status" value="1"/>
</dbReference>
<name>A0A162JY42_CORDF</name>
<evidence type="ECO:0000313" key="1">
    <source>
        <dbReference type="EMBL" id="OAA75202.1"/>
    </source>
</evidence>
<dbReference type="Proteomes" id="UP000076881">
    <property type="component" value="Unassembled WGS sequence"/>
</dbReference>
<gene>
    <name evidence="1" type="ORF">LEL_07190</name>
</gene>
<dbReference type="OrthoDB" id="3647at2759"/>
<sequence length="275" mass="30421">MPQYDHIGAKYDQASEQFYKLLEGKLMQNALGPELAKRPPGLKLLEFASGTGFYTSRVLSWTDGSPATTITSMDISQAMVDVNRAHNADAVSAGRLRLLTADGARPTSYAPDGVTANYFDGAFGGWFLNYAESRAGLRAMFDNIALNIKPGGFFVGVVPYPTEDLAARGRACKEPPLSDIYPYLDFTRELADGSGWYFTCHVDETLSFETAHHRRSVMEETAREAGFTEIEWSEANLPREEFVPEGATVKKDMSPEVYQAYKDVGILAVIKIFKK</sequence>
<dbReference type="PANTHER" id="PTHR43861:SF1">
    <property type="entry name" value="TRANS-ACONITATE 2-METHYLTRANSFERASE"/>
    <property type="match status" value="1"/>
</dbReference>
<accession>A0A162JY42</accession>
<reference evidence="1 2" key="1">
    <citation type="journal article" date="2016" name="Genome Biol. Evol.">
        <title>Divergent and convergent evolution of fungal pathogenicity.</title>
        <authorList>
            <person name="Shang Y."/>
            <person name="Xiao G."/>
            <person name="Zheng P."/>
            <person name="Cen K."/>
            <person name="Zhan S."/>
            <person name="Wang C."/>
        </authorList>
    </citation>
    <scope>NUCLEOTIDE SEQUENCE [LARGE SCALE GENOMIC DNA]</scope>
    <source>
        <strain evidence="1 2">RCEF 1005</strain>
    </source>
</reference>
<dbReference type="PANTHER" id="PTHR43861">
    <property type="entry name" value="TRANS-ACONITATE 2-METHYLTRANSFERASE-RELATED"/>
    <property type="match status" value="1"/>
</dbReference>
<organism evidence="1 2">
    <name type="scientific">Akanthomyces lecanii RCEF 1005</name>
    <dbReference type="NCBI Taxonomy" id="1081108"/>
    <lineage>
        <taxon>Eukaryota</taxon>
        <taxon>Fungi</taxon>
        <taxon>Dikarya</taxon>
        <taxon>Ascomycota</taxon>
        <taxon>Pezizomycotina</taxon>
        <taxon>Sordariomycetes</taxon>
        <taxon>Hypocreomycetidae</taxon>
        <taxon>Hypocreales</taxon>
        <taxon>Cordycipitaceae</taxon>
        <taxon>Akanthomyces</taxon>
        <taxon>Cordyceps confragosa</taxon>
    </lineage>
</organism>
<keyword evidence="2" id="KW-1185">Reference proteome</keyword>
<proteinExistence type="predicted"/>
<dbReference type="AlphaFoldDB" id="A0A162JY42"/>
<dbReference type="EMBL" id="AZHF01000005">
    <property type="protein sequence ID" value="OAA75202.1"/>
    <property type="molecule type" value="Genomic_DNA"/>
</dbReference>
<evidence type="ECO:0008006" key="3">
    <source>
        <dbReference type="Google" id="ProtNLM"/>
    </source>
</evidence>